<dbReference type="Pfam" id="PF00916">
    <property type="entry name" value="Sulfate_transp"/>
    <property type="match status" value="1"/>
</dbReference>
<comment type="subcellular location">
    <subcellularLocation>
        <location evidence="1">Membrane</location>
        <topology evidence="1">Multi-pass membrane protein</topology>
    </subcellularLocation>
</comment>
<accession>A0AB34GII3</accession>
<keyword evidence="9" id="KW-1185">Reference proteome</keyword>
<evidence type="ECO:0000313" key="9">
    <source>
        <dbReference type="Proteomes" id="UP001159641"/>
    </source>
</evidence>
<dbReference type="EMBL" id="JAIQCJ010002240">
    <property type="protein sequence ID" value="KAJ8778611.1"/>
    <property type="molecule type" value="Genomic_DNA"/>
</dbReference>
<dbReference type="InterPro" id="IPR011547">
    <property type="entry name" value="SLC26A/SulP_dom"/>
</dbReference>
<feature type="transmembrane region" description="Helical" evidence="6">
    <location>
        <begin position="61"/>
        <end position="79"/>
    </location>
</feature>
<dbReference type="PANTHER" id="PTHR11814">
    <property type="entry name" value="SULFATE TRANSPORTER"/>
    <property type="match status" value="1"/>
</dbReference>
<proteinExistence type="predicted"/>
<feature type="compositionally biased region" description="Low complexity" evidence="5">
    <location>
        <begin position="229"/>
        <end position="238"/>
    </location>
</feature>
<sequence>MPRLKSASPFRLLPPANPDTSLFHLVYVDAIAIAIVGFSVTISMAKTLANKHGYQVDGNQAVLSAIVIVNLKGMFMQFSDLPFFWRTSKIELTIWLTTFVSSLFLGLDYGLITAVIIALLTVIYRTQSPSYKVLGQLPDTDVYIDIDAYEETGVNPALIMGARRKAMKKYAKEVGNANMANATIVKVVTQVVNDLSRNRFFENPALLELLFHSIHDAVLGSQVREALAEQEATAAPPQEDSEPNATPEA</sequence>
<reference evidence="8 9" key="1">
    <citation type="submission" date="2022-11" db="EMBL/GenBank/DDBJ databases">
        <title>Whole genome sequence of Eschrichtius robustus ER-17-0199.</title>
        <authorList>
            <person name="Bruniche-Olsen A."/>
            <person name="Black A.N."/>
            <person name="Fields C.J."/>
            <person name="Walden K."/>
            <person name="Dewoody J.A."/>
        </authorList>
    </citation>
    <scope>NUCLEOTIDE SEQUENCE [LARGE SCALE GENOMIC DNA]</scope>
    <source>
        <strain evidence="8">ER-17-0199</strain>
        <tissue evidence="8">Blubber</tissue>
    </source>
</reference>
<feature type="region of interest" description="Disordered" evidence="5">
    <location>
        <begin position="227"/>
        <end position="249"/>
    </location>
</feature>
<evidence type="ECO:0000256" key="2">
    <source>
        <dbReference type="ARBA" id="ARBA00022692"/>
    </source>
</evidence>
<protein>
    <recommendedName>
        <fullName evidence="7">SLC26A/SulP transporter domain-containing protein</fullName>
    </recommendedName>
</protein>
<dbReference type="GO" id="GO:0055085">
    <property type="term" value="P:transmembrane transport"/>
    <property type="evidence" value="ECO:0007669"/>
    <property type="project" value="InterPro"/>
</dbReference>
<dbReference type="Proteomes" id="UP001159641">
    <property type="component" value="Unassembled WGS sequence"/>
</dbReference>
<gene>
    <name evidence="8" type="ORF">J1605_013288</name>
</gene>
<evidence type="ECO:0000256" key="6">
    <source>
        <dbReference type="SAM" id="Phobius"/>
    </source>
</evidence>
<evidence type="ECO:0000256" key="5">
    <source>
        <dbReference type="SAM" id="MobiDB-lite"/>
    </source>
</evidence>
<keyword evidence="4 6" id="KW-0472">Membrane</keyword>
<keyword evidence="3 6" id="KW-1133">Transmembrane helix</keyword>
<keyword evidence="2 6" id="KW-0812">Transmembrane</keyword>
<comment type="caution">
    <text evidence="8">The sequence shown here is derived from an EMBL/GenBank/DDBJ whole genome shotgun (WGS) entry which is preliminary data.</text>
</comment>
<feature type="domain" description="SLC26A/SulP transporter" evidence="7">
    <location>
        <begin position="60"/>
        <end position="98"/>
    </location>
</feature>
<dbReference type="GO" id="GO:0016020">
    <property type="term" value="C:membrane"/>
    <property type="evidence" value="ECO:0007669"/>
    <property type="project" value="UniProtKB-SubCell"/>
</dbReference>
<feature type="transmembrane region" description="Helical" evidence="6">
    <location>
        <begin position="99"/>
        <end position="124"/>
    </location>
</feature>
<evidence type="ECO:0000259" key="7">
    <source>
        <dbReference type="Pfam" id="PF00916"/>
    </source>
</evidence>
<dbReference type="InterPro" id="IPR001902">
    <property type="entry name" value="SLC26A/SulP_fam"/>
</dbReference>
<evidence type="ECO:0000256" key="4">
    <source>
        <dbReference type="ARBA" id="ARBA00023136"/>
    </source>
</evidence>
<feature type="transmembrane region" description="Helical" evidence="6">
    <location>
        <begin position="20"/>
        <end position="40"/>
    </location>
</feature>
<evidence type="ECO:0000256" key="1">
    <source>
        <dbReference type="ARBA" id="ARBA00004141"/>
    </source>
</evidence>
<evidence type="ECO:0000256" key="3">
    <source>
        <dbReference type="ARBA" id="ARBA00022989"/>
    </source>
</evidence>
<organism evidence="8 9">
    <name type="scientific">Eschrichtius robustus</name>
    <name type="common">California gray whale</name>
    <name type="synonym">Eschrichtius gibbosus</name>
    <dbReference type="NCBI Taxonomy" id="9764"/>
    <lineage>
        <taxon>Eukaryota</taxon>
        <taxon>Metazoa</taxon>
        <taxon>Chordata</taxon>
        <taxon>Craniata</taxon>
        <taxon>Vertebrata</taxon>
        <taxon>Euteleostomi</taxon>
        <taxon>Mammalia</taxon>
        <taxon>Eutheria</taxon>
        <taxon>Laurasiatheria</taxon>
        <taxon>Artiodactyla</taxon>
        <taxon>Whippomorpha</taxon>
        <taxon>Cetacea</taxon>
        <taxon>Mysticeti</taxon>
        <taxon>Eschrichtiidae</taxon>
        <taxon>Eschrichtius</taxon>
    </lineage>
</organism>
<dbReference type="AlphaFoldDB" id="A0AB34GII3"/>
<evidence type="ECO:0000313" key="8">
    <source>
        <dbReference type="EMBL" id="KAJ8778611.1"/>
    </source>
</evidence>
<name>A0AB34GII3_ESCRO</name>